<feature type="transmembrane region" description="Helical" evidence="1">
    <location>
        <begin position="36"/>
        <end position="57"/>
    </location>
</feature>
<evidence type="ECO:0000256" key="1">
    <source>
        <dbReference type="SAM" id="Phobius"/>
    </source>
</evidence>
<organism evidence="2 3">
    <name type="scientific">Acholeplasma hippikon</name>
    <dbReference type="NCBI Taxonomy" id="264636"/>
    <lineage>
        <taxon>Bacteria</taxon>
        <taxon>Bacillati</taxon>
        <taxon>Mycoplasmatota</taxon>
        <taxon>Mollicutes</taxon>
        <taxon>Acholeplasmatales</taxon>
        <taxon>Acholeplasmataceae</taxon>
        <taxon>Acholeplasma</taxon>
    </lineage>
</organism>
<dbReference type="PANTHER" id="PTHR32251:SF17">
    <property type="entry name" value="STEROID 5-ALPHA REDUCTASE C-TERMINAL DOMAIN-CONTAINING PROTEIN"/>
    <property type="match status" value="1"/>
</dbReference>
<feature type="transmembrane region" description="Helical" evidence="1">
    <location>
        <begin position="116"/>
        <end position="138"/>
    </location>
</feature>
<feature type="transmembrane region" description="Helical" evidence="1">
    <location>
        <begin position="176"/>
        <end position="209"/>
    </location>
</feature>
<accession>A0A449BJR4</accession>
<proteinExistence type="predicted"/>
<dbReference type="Pfam" id="PF06966">
    <property type="entry name" value="DUF1295"/>
    <property type="match status" value="1"/>
</dbReference>
<keyword evidence="1" id="KW-0812">Transmembrane</keyword>
<keyword evidence="1" id="KW-1133">Transmembrane helix</keyword>
<dbReference type="STRING" id="1408416.GCA_000702765_00190"/>
<evidence type="ECO:0000313" key="3">
    <source>
        <dbReference type="Proteomes" id="UP000290909"/>
    </source>
</evidence>
<keyword evidence="1" id="KW-0472">Membrane</keyword>
<dbReference type="GO" id="GO:0016020">
    <property type="term" value="C:membrane"/>
    <property type="evidence" value="ECO:0007669"/>
    <property type="project" value="TreeGrafter"/>
</dbReference>
<keyword evidence="3" id="KW-1185">Reference proteome</keyword>
<dbReference type="KEGG" id="ahk:NCTC10172_00712"/>
<dbReference type="InterPro" id="IPR010721">
    <property type="entry name" value="UstE-like"/>
</dbReference>
<dbReference type="Proteomes" id="UP000290909">
    <property type="component" value="Chromosome"/>
</dbReference>
<sequence length="242" mass="28029">MIAQVKKNNGLIDIAWGASFVVTAVSSMLLSGSIHVLKVILLIVIILWGMRLTIYLFKRNWKKEEDFRYQDMRKKWKTNIMLKAFFKVFVTQSIFSYIISLPIILMNLYSNKINTWYHGLILGLGILVFLIGFIFEVLADRQLRNFKKDPKNKGKILKTGVWNLSRHPNYFGEATLWWGIGIISVSSLTSIPFFGLVSPLIMTVLLRFVTGVPLLEKRYIGNLDFEAYKKETPIFVPFLKKR</sequence>
<dbReference type="EMBL" id="LR215050">
    <property type="protein sequence ID" value="VEU82692.1"/>
    <property type="molecule type" value="Genomic_DNA"/>
</dbReference>
<dbReference type="RefSeq" id="WP_232034475.1">
    <property type="nucleotide sequence ID" value="NZ_LR215050.1"/>
</dbReference>
<name>A0A449BJR4_9MOLU</name>
<reference evidence="2 3" key="1">
    <citation type="submission" date="2019-01" db="EMBL/GenBank/DDBJ databases">
        <authorList>
            <consortium name="Pathogen Informatics"/>
        </authorList>
    </citation>
    <scope>NUCLEOTIDE SEQUENCE [LARGE SCALE GENOMIC DNA]</scope>
    <source>
        <strain evidence="2 3">NCTC10172</strain>
    </source>
</reference>
<gene>
    <name evidence="2" type="ORF">NCTC10172_00712</name>
</gene>
<evidence type="ECO:0000313" key="2">
    <source>
        <dbReference type="EMBL" id="VEU82692.1"/>
    </source>
</evidence>
<dbReference type="AlphaFoldDB" id="A0A449BJR4"/>
<dbReference type="PANTHER" id="PTHR32251">
    <property type="entry name" value="3-OXO-5-ALPHA-STEROID 4-DEHYDROGENASE"/>
    <property type="match status" value="1"/>
</dbReference>
<dbReference type="Gene3D" id="1.20.120.1630">
    <property type="match status" value="1"/>
</dbReference>
<dbReference type="PROSITE" id="PS50244">
    <property type="entry name" value="S5A_REDUCTASE"/>
    <property type="match status" value="1"/>
</dbReference>
<feature type="transmembrane region" description="Helical" evidence="1">
    <location>
        <begin position="12"/>
        <end position="30"/>
    </location>
</feature>
<protein>
    <submittedName>
        <fullName evidence="2">Predicted membrane protein</fullName>
    </submittedName>
</protein>
<feature type="transmembrane region" description="Helical" evidence="1">
    <location>
        <begin position="78"/>
        <end position="104"/>
    </location>
</feature>